<accession>A0AA89Q5M1</accession>
<comment type="caution">
    <text evidence="1">The sequence shown here is derived from an EMBL/GenBank/DDBJ whole genome shotgun (WGS) entry which is preliminary data.</text>
</comment>
<dbReference type="GeneID" id="93840492"/>
<dbReference type="AlphaFoldDB" id="A0AA89Q5M1"/>
<reference evidence="1 2" key="1">
    <citation type="submission" date="2020-08" db="EMBL/GenBank/DDBJ databases">
        <title>Sequencing the genomes of 1000 actinobacteria strains.</title>
        <authorList>
            <person name="Klenk H.-P."/>
        </authorList>
    </citation>
    <scope>NUCLEOTIDE SEQUENCE [LARGE SCALE GENOMIC DNA]</scope>
    <source>
        <strain evidence="1 2">DSM 40129</strain>
    </source>
</reference>
<protein>
    <submittedName>
        <fullName evidence="1">Uncharacterized protein</fullName>
    </submittedName>
</protein>
<organism evidence="1 2">
    <name type="scientific">Streptomyces collinus</name>
    <dbReference type="NCBI Taxonomy" id="42684"/>
    <lineage>
        <taxon>Bacteria</taxon>
        <taxon>Bacillati</taxon>
        <taxon>Actinomycetota</taxon>
        <taxon>Actinomycetes</taxon>
        <taxon>Kitasatosporales</taxon>
        <taxon>Streptomycetaceae</taxon>
        <taxon>Streptomyces</taxon>
    </lineage>
</organism>
<dbReference type="EMBL" id="JACHLX010000001">
    <property type="protein sequence ID" value="MBB5813038.1"/>
    <property type="molecule type" value="Genomic_DNA"/>
</dbReference>
<dbReference type="Proteomes" id="UP000579531">
    <property type="component" value="Unassembled WGS sequence"/>
</dbReference>
<sequence length="352" mass="38190">MSKDNARKLAAALDVADGALSIQGPLVSGILAKWEGDQGNLGRFRQDATWSRDQAKDVRRRLGILDADPSAELMFMGLTGVLKTWQDYQERKGEIGEYVEEFKEIKKNVTMPLRLTKVASGIEASLQLYKRWSQGQNVAGAKAVLELNKYFGITGDRLKLKNIEYMRELLKLQKIEGLYQQPWKWQQGLRTFLTTKLKIPLPAKLLNQAPGLSILDRVGLPLAVVHGVKEMVAPDHDGVLGGFDRGMGFVEAAGAGAVMGGSAAATALGASATVAAAVPVVGWVALGVAGAYFLGTWAYDNRKAIADTTKRAWNATTKWAGDVADKGEEIVNGAKSAVTNLVPSTIKKYQFW</sequence>
<gene>
    <name evidence="1" type="ORF">HNR72_004066</name>
</gene>
<keyword evidence="2" id="KW-1185">Reference proteome</keyword>
<evidence type="ECO:0000313" key="1">
    <source>
        <dbReference type="EMBL" id="MBB5813038.1"/>
    </source>
</evidence>
<proteinExistence type="predicted"/>
<name>A0AA89Q5M1_STRCU</name>
<dbReference type="RefSeq" id="WP_229856506.1">
    <property type="nucleotide sequence ID" value="NZ_BAABFE010000001.1"/>
</dbReference>
<evidence type="ECO:0000313" key="2">
    <source>
        <dbReference type="Proteomes" id="UP000579531"/>
    </source>
</evidence>